<dbReference type="OrthoDB" id="3296350at2"/>
<feature type="domain" description="YiaAB two helix" evidence="2">
    <location>
        <begin position="13"/>
        <end position="65"/>
    </location>
</feature>
<dbReference type="GO" id="GO:0005886">
    <property type="term" value="C:plasma membrane"/>
    <property type="evidence" value="ECO:0007669"/>
    <property type="project" value="TreeGrafter"/>
</dbReference>
<comment type="caution">
    <text evidence="3">The sequence shown here is derived from an EMBL/GenBank/DDBJ whole genome shotgun (WGS) entry which is preliminary data.</text>
</comment>
<accession>A0A1T3NUA9</accession>
<evidence type="ECO:0000313" key="3">
    <source>
        <dbReference type="EMBL" id="OPC80374.1"/>
    </source>
</evidence>
<gene>
    <name evidence="3" type="ORF">B4N89_04915</name>
</gene>
<evidence type="ECO:0000259" key="2">
    <source>
        <dbReference type="Pfam" id="PF05360"/>
    </source>
</evidence>
<sequence>MTSPLRTNNTQGFFVQAALSFGVSVSAVLIGIVYLPVDRWIRAFLGIGVLYVVTSSITLAKVVRDRQESEAVVNRVDQARLEKLLTDHDLFKNDLV</sequence>
<dbReference type="InterPro" id="IPR008024">
    <property type="entry name" value="YiaAB"/>
</dbReference>
<dbReference type="InterPro" id="IPR038972">
    <property type="entry name" value="YiaA-like"/>
</dbReference>
<dbReference type="RefSeq" id="WP_078974632.1">
    <property type="nucleotide sequence ID" value="NZ_MWQN01000001.1"/>
</dbReference>
<dbReference type="STRING" id="159449.B4N89_04915"/>
<keyword evidence="1" id="KW-0472">Membrane</keyword>
<keyword evidence="4" id="KW-1185">Reference proteome</keyword>
<dbReference type="eggNOG" id="COG4298">
    <property type="taxonomic scope" value="Bacteria"/>
</dbReference>
<dbReference type="GO" id="GO:0006974">
    <property type="term" value="P:DNA damage response"/>
    <property type="evidence" value="ECO:0007669"/>
    <property type="project" value="TreeGrafter"/>
</dbReference>
<keyword evidence="1" id="KW-1133">Transmembrane helix</keyword>
<feature type="transmembrane region" description="Helical" evidence="1">
    <location>
        <begin position="40"/>
        <end position="60"/>
    </location>
</feature>
<proteinExistence type="predicted"/>
<keyword evidence="1" id="KW-0812">Transmembrane</keyword>
<organism evidence="3 4">
    <name type="scientific">Embleya scabrispora</name>
    <dbReference type="NCBI Taxonomy" id="159449"/>
    <lineage>
        <taxon>Bacteria</taxon>
        <taxon>Bacillati</taxon>
        <taxon>Actinomycetota</taxon>
        <taxon>Actinomycetes</taxon>
        <taxon>Kitasatosporales</taxon>
        <taxon>Streptomycetaceae</taxon>
        <taxon>Embleya</taxon>
    </lineage>
</organism>
<dbReference type="Pfam" id="PF05360">
    <property type="entry name" value="YiaAB"/>
    <property type="match status" value="1"/>
</dbReference>
<dbReference type="EMBL" id="MWQN01000001">
    <property type="protein sequence ID" value="OPC80374.1"/>
    <property type="molecule type" value="Genomic_DNA"/>
</dbReference>
<dbReference type="PANTHER" id="PTHR37290">
    <property type="entry name" value="INNER MEMBRANE PROTEIN YIAA-RELATED"/>
    <property type="match status" value="1"/>
</dbReference>
<reference evidence="3 4" key="1">
    <citation type="submission" date="2017-03" db="EMBL/GenBank/DDBJ databases">
        <title>Draft genome sequence of Streptomyces scabrisporus NF3, endophyte isolated from Amphipterygium adstringens.</title>
        <authorList>
            <person name="Vazquez M."/>
            <person name="Ceapa C.D."/>
            <person name="Rodriguez Luna D."/>
            <person name="Sanchez Esquivel S."/>
        </authorList>
    </citation>
    <scope>NUCLEOTIDE SEQUENCE [LARGE SCALE GENOMIC DNA]</scope>
    <source>
        <strain evidence="3 4">NF3</strain>
    </source>
</reference>
<evidence type="ECO:0000313" key="4">
    <source>
        <dbReference type="Proteomes" id="UP000190037"/>
    </source>
</evidence>
<dbReference type="AlphaFoldDB" id="A0A1T3NUA9"/>
<evidence type="ECO:0000256" key="1">
    <source>
        <dbReference type="SAM" id="Phobius"/>
    </source>
</evidence>
<dbReference type="PANTHER" id="PTHR37290:SF1">
    <property type="entry name" value="INNER MEMBRANE PROTEIN YIAA"/>
    <property type="match status" value="1"/>
</dbReference>
<dbReference type="Proteomes" id="UP000190037">
    <property type="component" value="Unassembled WGS sequence"/>
</dbReference>
<feature type="transmembrane region" description="Helical" evidence="1">
    <location>
        <begin position="12"/>
        <end position="34"/>
    </location>
</feature>
<protein>
    <recommendedName>
        <fullName evidence="2">YiaAB two helix domain-containing protein</fullName>
    </recommendedName>
</protein>
<name>A0A1T3NUA9_9ACTN</name>